<dbReference type="OrthoDB" id="5683663at2"/>
<dbReference type="AlphaFoldDB" id="A0A1R4EGI2"/>
<keyword evidence="3" id="KW-1185">Reference proteome</keyword>
<protein>
    <recommendedName>
        <fullName evidence="1">TPM domain-containing protein</fullName>
    </recommendedName>
</protein>
<reference evidence="3" key="1">
    <citation type="submission" date="2017-02" db="EMBL/GenBank/DDBJ databases">
        <authorList>
            <person name="Mornico D."/>
        </authorList>
    </citation>
    <scope>NUCLEOTIDE SEQUENCE [LARGE SCALE GENOMIC DNA]</scope>
</reference>
<dbReference type="PANTHER" id="PTHR30373">
    <property type="entry name" value="UPF0603 PROTEIN YGCG"/>
    <property type="match status" value="1"/>
</dbReference>
<dbReference type="InterPro" id="IPR007621">
    <property type="entry name" value="TPM_dom"/>
</dbReference>
<dbReference type="Gene3D" id="3.10.310.50">
    <property type="match status" value="1"/>
</dbReference>
<feature type="domain" description="TPM" evidence="1">
    <location>
        <begin position="47"/>
        <end position="164"/>
    </location>
</feature>
<dbReference type="EMBL" id="FUGD01000089">
    <property type="protein sequence ID" value="SJM37590.1"/>
    <property type="molecule type" value="Genomic_DNA"/>
</dbReference>
<dbReference type="RefSeq" id="WP_077448982.1">
    <property type="nucleotide sequence ID" value="NZ_FUGD01000089.1"/>
</dbReference>
<dbReference type="PANTHER" id="PTHR30373:SF8">
    <property type="entry name" value="BLL7265 PROTEIN"/>
    <property type="match status" value="1"/>
</dbReference>
<accession>A0A1R4EGI2</accession>
<dbReference type="Pfam" id="PF04536">
    <property type="entry name" value="TPM_phosphatase"/>
    <property type="match status" value="1"/>
</dbReference>
<proteinExistence type="predicted"/>
<evidence type="ECO:0000259" key="1">
    <source>
        <dbReference type="Pfam" id="PF04536"/>
    </source>
</evidence>
<evidence type="ECO:0000313" key="2">
    <source>
        <dbReference type="EMBL" id="SJM37590.1"/>
    </source>
</evidence>
<organism evidence="2 3">
    <name type="scientific">Psychrobacter pasteurii</name>
    <dbReference type="NCBI Taxonomy" id="1945520"/>
    <lineage>
        <taxon>Bacteria</taxon>
        <taxon>Pseudomonadati</taxon>
        <taxon>Pseudomonadota</taxon>
        <taxon>Gammaproteobacteria</taxon>
        <taxon>Moraxellales</taxon>
        <taxon>Moraxellaceae</taxon>
        <taxon>Psychrobacter</taxon>
    </lineage>
</organism>
<dbReference type="Proteomes" id="UP000188169">
    <property type="component" value="Unassembled WGS sequence"/>
</dbReference>
<dbReference type="STRING" id="1945520.A1019T_01567"/>
<name>A0A1R4EGI2_9GAMM</name>
<gene>
    <name evidence="2" type="ORF">A1019T_01567</name>
</gene>
<sequence length="191" mass="21752">MQQKAKPDLTSVHPNAAQGHTVVSEPSFARWWRQAVFIPILHNRWVSDAVMQRLTKKVTEVEKGHRGEVFLVIENHLPINLAYSVGTRERAIDLFSLYRVWDTEENTGVLVYVNICEHTLEIVADRGINAHVSPTVWRAMCDKAIAGMAKGNIEQSLLDLLDEIGLLLRQHYYLEHDPEGNELSDTVVFLK</sequence>
<evidence type="ECO:0000313" key="3">
    <source>
        <dbReference type="Proteomes" id="UP000188169"/>
    </source>
</evidence>